<proteinExistence type="predicted"/>
<protein>
    <submittedName>
        <fullName evidence="1">Uncharacterized protein</fullName>
    </submittedName>
</protein>
<dbReference type="Proteomes" id="UP001157353">
    <property type="component" value="Unassembled WGS sequence"/>
</dbReference>
<evidence type="ECO:0000313" key="2">
    <source>
        <dbReference type="Proteomes" id="UP001157353"/>
    </source>
</evidence>
<accession>A0ABQ6DZ75</accession>
<reference evidence="2" key="1">
    <citation type="journal article" date="2019" name="Int. J. Syst. Evol. Microbiol.">
        <title>The Global Catalogue of Microorganisms (GCM) 10K type strain sequencing project: providing services to taxonomists for standard genome sequencing and annotation.</title>
        <authorList>
            <consortium name="The Broad Institute Genomics Platform"/>
            <consortium name="The Broad Institute Genome Sequencing Center for Infectious Disease"/>
            <person name="Wu L."/>
            <person name="Ma J."/>
        </authorList>
    </citation>
    <scope>NUCLEOTIDE SEQUENCE [LARGE SCALE GENOMIC DNA]</scope>
    <source>
        <strain evidence="2">NBRC 103166</strain>
    </source>
</reference>
<keyword evidence="2" id="KW-1185">Reference proteome</keyword>
<sequence>MNQSQLVKYLSNLVQSNDINNELEFIEFLQSNQNVKDYIIGNCEDVFWLYFERHTYDGWYCVKDDRLEWYYVCFQEHGTTSLRNRGIETKIHEEAITKVLVYHGSLKF</sequence>
<organism evidence="1 2">
    <name type="scientific">Psychromonas marina</name>
    <dbReference type="NCBI Taxonomy" id="88364"/>
    <lineage>
        <taxon>Bacteria</taxon>
        <taxon>Pseudomonadati</taxon>
        <taxon>Pseudomonadota</taxon>
        <taxon>Gammaproteobacteria</taxon>
        <taxon>Alteromonadales</taxon>
        <taxon>Psychromonadaceae</taxon>
        <taxon>Psychromonas</taxon>
    </lineage>
</organism>
<evidence type="ECO:0000313" key="1">
    <source>
        <dbReference type="EMBL" id="GLS90362.1"/>
    </source>
</evidence>
<name>A0ABQ6DZ75_9GAMM</name>
<gene>
    <name evidence="1" type="ORF">GCM10007916_14290</name>
</gene>
<dbReference type="EMBL" id="BSPQ01000003">
    <property type="protein sequence ID" value="GLS90362.1"/>
    <property type="molecule type" value="Genomic_DNA"/>
</dbReference>
<comment type="caution">
    <text evidence="1">The sequence shown here is derived from an EMBL/GenBank/DDBJ whole genome shotgun (WGS) entry which is preliminary data.</text>
</comment>